<evidence type="ECO:0000313" key="2">
    <source>
        <dbReference type="Proteomes" id="UP001164539"/>
    </source>
</evidence>
<organism evidence="1 2">
    <name type="scientific">Melia azedarach</name>
    <name type="common">Chinaberry tree</name>
    <dbReference type="NCBI Taxonomy" id="155640"/>
    <lineage>
        <taxon>Eukaryota</taxon>
        <taxon>Viridiplantae</taxon>
        <taxon>Streptophyta</taxon>
        <taxon>Embryophyta</taxon>
        <taxon>Tracheophyta</taxon>
        <taxon>Spermatophyta</taxon>
        <taxon>Magnoliopsida</taxon>
        <taxon>eudicotyledons</taxon>
        <taxon>Gunneridae</taxon>
        <taxon>Pentapetalae</taxon>
        <taxon>rosids</taxon>
        <taxon>malvids</taxon>
        <taxon>Sapindales</taxon>
        <taxon>Meliaceae</taxon>
        <taxon>Melia</taxon>
    </lineage>
</organism>
<comment type="caution">
    <text evidence="1">The sequence shown here is derived from an EMBL/GenBank/DDBJ whole genome shotgun (WGS) entry which is preliminary data.</text>
</comment>
<evidence type="ECO:0000313" key="1">
    <source>
        <dbReference type="EMBL" id="KAJ4712145.1"/>
    </source>
</evidence>
<protein>
    <submittedName>
        <fullName evidence="1">Pentatricopeptide repeat</fullName>
    </submittedName>
</protein>
<proteinExistence type="predicted"/>
<reference evidence="1 2" key="1">
    <citation type="journal article" date="2023" name="Science">
        <title>Complex scaffold remodeling in plant triterpene biosynthesis.</title>
        <authorList>
            <person name="De La Pena R."/>
            <person name="Hodgson H."/>
            <person name="Liu J.C."/>
            <person name="Stephenson M.J."/>
            <person name="Martin A.C."/>
            <person name="Owen C."/>
            <person name="Harkess A."/>
            <person name="Leebens-Mack J."/>
            <person name="Jimenez L.E."/>
            <person name="Osbourn A."/>
            <person name="Sattely E.S."/>
        </authorList>
    </citation>
    <scope>NUCLEOTIDE SEQUENCE [LARGE SCALE GENOMIC DNA]</scope>
    <source>
        <strain evidence="2">cv. JPN11</strain>
        <tissue evidence="1">Leaf</tissue>
    </source>
</reference>
<accession>A0ACC1XLP6</accession>
<keyword evidence="2" id="KW-1185">Reference proteome</keyword>
<name>A0ACC1XLP6_MELAZ</name>
<dbReference type="EMBL" id="CM051401">
    <property type="protein sequence ID" value="KAJ4712145.1"/>
    <property type="molecule type" value="Genomic_DNA"/>
</dbReference>
<gene>
    <name evidence="1" type="ORF">OWV82_014441</name>
</gene>
<sequence>MKTIHHQIKPKLTRVQKTALTTQYPFVDINSLLQKCKEKWQFNQVHARMITTGLIHYPPLASKLVASFASSALRGTTSTAFSIADRVSGLDTYTWNTIIRGYLEGNEPRQTILVYCHIRKKALKVDTYTLLFVTKACGLMSLILEGEQIHTHIYRLGFLSEIKIETALLHLYGLFGKLSNVQQIFDEMPHRDLVTWNSVIAAYAHHNCPFKVLEFSRAMVSDNFRPNGMTAVSIVSAVSSLRGLRQGKMVHCYVMRNCVNFDVYVYNALIGMYSKCGGIIYAIRMFRMMPIRSVVSWTTMISGYGDNDYPNEALTLFKEMDSENVKPDEIAMLTVISLCSKLGSFELGGWIDQYVERNGFAKENVSVANALVDMHAKCGNLKKACEIFDRISEKTLVSWASIIHGLAMHGHGISALVRFCQMQREGFEPDGIVFLSILSACSHAGLVNEGRKCFDLMIKDYHLELWPEHYACMVDLLCRAGLINEAFEFILNMPVKADAAVWRILLRACQNQGDTGLATRVLNYVDELGPKNSEDYVLLSNLFSTFSKWDIVEDVRNEMKARGVINRDPGCSSVEMKHVVYRDSINLC</sequence>
<dbReference type="Proteomes" id="UP001164539">
    <property type="component" value="Chromosome 8"/>
</dbReference>